<dbReference type="FunFam" id="2.40.50.140:FF:000041">
    <property type="entry name" value="Replication protein A subunit"/>
    <property type="match status" value="1"/>
</dbReference>
<evidence type="ECO:0000256" key="2">
    <source>
        <dbReference type="ARBA" id="ARBA00005690"/>
    </source>
</evidence>
<proteinExistence type="inferred from homology"/>
<dbReference type="CDD" id="cd04474">
    <property type="entry name" value="RPA1_DBD_A"/>
    <property type="match status" value="1"/>
</dbReference>
<dbReference type="InterPro" id="IPR047192">
    <property type="entry name" value="Euk_RPA1_DBD_C"/>
</dbReference>
<dbReference type="SUPFAM" id="SSF50249">
    <property type="entry name" value="Nucleic acid-binding proteins"/>
    <property type="match status" value="3"/>
</dbReference>
<evidence type="ECO:0000256" key="9">
    <source>
        <dbReference type="ARBA" id="ARBA00023242"/>
    </source>
</evidence>
<dbReference type="GO" id="GO:0005634">
    <property type="term" value="C:nucleus"/>
    <property type="evidence" value="ECO:0007669"/>
    <property type="project" value="UniProtKB-SubCell"/>
</dbReference>
<dbReference type="InterPro" id="IPR004591">
    <property type="entry name" value="Rfa1"/>
</dbReference>
<dbReference type="Pfam" id="PF08646">
    <property type="entry name" value="Rep_fac-A_C"/>
    <property type="match status" value="1"/>
</dbReference>
<evidence type="ECO:0000256" key="7">
    <source>
        <dbReference type="ARBA" id="ARBA00023125"/>
    </source>
</evidence>
<dbReference type="Pfam" id="PF02721">
    <property type="entry name" value="DUF223"/>
    <property type="match status" value="1"/>
</dbReference>
<feature type="domain" description="Replication factor A C-terminal" evidence="12">
    <location>
        <begin position="317"/>
        <end position="461"/>
    </location>
</feature>
<keyword evidence="7 10" id="KW-0238">DNA-binding</keyword>
<dbReference type="FunFam" id="2.40.50.140:FF:000090">
    <property type="entry name" value="Replication protein A subunit"/>
    <property type="match status" value="1"/>
</dbReference>
<dbReference type="InterPro" id="IPR012340">
    <property type="entry name" value="NA-bd_OB-fold"/>
</dbReference>
<dbReference type="PANTHER" id="PTHR47165:SF4">
    <property type="entry name" value="OS03G0429900 PROTEIN"/>
    <property type="match status" value="1"/>
</dbReference>
<comment type="function">
    <text evidence="10">Component of the replication protein A complex (RPA) required for DNA recombination, repair and replication. The activity of RPA is mediated by single-stranded DNA binding and protein interactions. Probably involved in repair of double-strand DNA breaks (DSBs) induced by genotoxic stresses.</text>
</comment>
<feature type="domain" description="Replication protein A OB" evidence="13">
    <location>
        <begin position="151"/>
        <end position="244"/>
    </location>
</feature>
<comment type="subunit">
    <text evidence="10">Heterotrimer of RPA1, RPA2 and RPA3 (canonical replication protein A complex).</text>
</comment>
<dbReference type="Pfam" id="PF16900">
    <property type="entry name" value="REPA_OB_2"/>
    <property type="match status" value="1"/>
</dbReference>
<protein>
    <recommendedName>
        <fullName evidence="10">Replication protein A subunit</fullName>
    </recommendedName>
</protein>
<evidence type="ECO:0000259" key="12">
    <source>
        <dbReference type="Pfam" id="PF08646"/>
    </source>
</evidence>
<evidence type="ECO:0000256" key="4">
    <source>
        <dbReference type="ARBA" id="ARBA00022723"/>
    </source>
</evidence>
<evidence type="ECO:0000256" key="8">
    <source>
        <dbReference type="ARBA" id="ARBA00023172"/>
    </source>
</evidence>
<evidence type="ECO:0000256" key="6">
    <source>
        <dbReference type="ARBA" id="ARBA00022833"/>
    </source>
</evidence>
<dbReference type="AlphaFoldDB" id="A0A7S2T0K4"/>
<organism evidence="14">
    <name type="scientific">Chloropicon primus</name>
    <dbReference type="NCBI Taxonomy" id="1764295"/>
    <lineage>
        <taxon>Eukaryota</taxon>
        <taxon>Viridiplantae</taxon>
        <taxon>Chlorophyta</taxon>
        <taxon>Chloropicophyceae</taxon>
        <taxon>Chloropicales</taxon>
        <taxon>Chloropicaceae</taxon>
        <taxon>Chloropicon</taxon>
    </lineage>
</organism>
<dbReference type="GO" id="GO:0003677">
    <property type="term" value="F:DNA binding"/>
    <property type="evidence" value="ECO:0007669"/>
    <property type="project" value="UniProtKB-KW"/>
</dbReference>
<sequence>MSQGTGMVGGRRVQPIQSLNPYMGATWTIRARVANKSNMRTYKSAKGDGNLFNVEFIDEEGTRIEATLWREVAQKYFENIEEGKVYYISKAGLKPANKAFSSVQNDYQLLISDRTEIEECNDASAEQLQKVKPKLNVTKIGDLPRHLGSRMLLDIIGVVASVSPLGSVKRKVDQSELARRDLTIFDTSGRQVTVTMWQTLASEEGDKLDKMQTEYPIIALQGVRANDYNGVSLSTVSRSTVIINPSTDESSDDFIPEAKELKEWLSQQGGKIEYPHCGAGLANNGRTSLGGAANNTRVTLQDLREKPVPAVGTKPEYVNTWAYVSNIQPDQTLYYMAAPDGSNKKVVAEGDRYYSEGTGKHYDSFIRRYVMRCEVMDHTGNLTFNVFNDQAEVILGCKADEIAESKESKDAAYDVTLKNALLVPYTFRVACKPEEYNNQTRLRFAAQSLKPLNFVEQSTYLIGQIDNLLPKAEAAH</sequence>
<accession>A0A7S2T0K4</accession>
<dbReference type="PANTHER" id="PTHR47165">
    <property type="entry name" value="OS03G0429900 PROTEIN"/>
    <property type="match status" value="1"/>
</dbReference>
<evidence type="ECO:0000313" key="14">
    <source>
        <dbReference type="EMBL" id="CAD9713583.1"/>
    </source>
</evidence>
<dbReference type="GO" id="GO:0006281">
    <property type="term" value="P:DNA repair"/>
    <property type="evidence" value="ECO:0007669"/>
    <property type="project" value="InterPro"/>
</dbReference>
<dbReference type="NCBIfam" id="TIGR00617">
    <property type="entry name" value="rpa1"/>
    <property type="match status" value="1"/>
</dbReference>
<dbReference type="InterPro" id="IPR013955">
    <property type="entry name" value="Rep_factor-A_C"/>
</dbReference>
<dbReference type="InterPro" id="IPR003871">
    <property type="entry name" value="RFA1B/D_OB_1st"/>
</dbReference>
<evidence type="ECO:0000259" key="11">
    <source>
        <dbReference type="Pfam" id="PF02721"/>
    </source>
</evidence>
<feature type="domain" description="Replication protein A 70 kDa DNA-binding subunit B/D first OB fold" evidence="11">
    <location>
        <begin position="14"/>
        <end position="120"/>
    </location>
</feature>
<keyword evidence="8" id="KW-0233">DNA recombination</keyword>
<dbReference type="EMBL" id="HBHL01003885">
    <property type="protein sequence ID" value="CAD9713583.1"/>
    <property type="molecule type" value="Transcribed_RNA"/>
</dbReference>
<evidence type="ECO:0000256" key="3">
    <source>
        <dbReference type="ARBA" id="ARBA00022705"/>
    </source>
</evidence>
<keyword evidence="5 10" id="KW-0863">Zinc-finger</keyword>
<keyword evidence="6 10" id="KW-0862">Zinc</keyword>
<reference evidence="14" key="1">
    <citation type="submission" date="2021-01" db="EMBL/GenBank/DDBJ databases">
        <authorList>
            <person name="Corre E."/>
            <person name="Pelletier E."/>
            <person name="Niang G."/>
            <person name="Scheremetjew M."/>
            <person name="Finn R."/>
            <person name="Kale V."/>
            <person name="Holt S."/>
            <person name="Cochrane G."/>
            <person name="Meng A."/>
            <person name="Brown T."/>
            <person name="Cohen L."/>
        </authorList>
    </citation>
    <scope>NUCLEOTIDE SEQUENCE</scope>
    <source>
        <strain evidence="14">CCMP1205</strain>
    </source>
</reference>
<evidence type="ECO:0000256" key="10">
    <source>
        <dbReference type="RuleBase" id="RU364130"/>
    </source>
</evidence>
<gene>
    <name evidence="14" type="ORF">CPRI1469_LOCUS2435</name>
</gene>
<dbReference type="CDD" id="cd04475">
    <property type="entry name" value="RPA1_DBD_B"/>
    <property type="match status" value="1"/>
</dbReference>
<dbReference type="InterPro" id="IPR031657">
    <property type="entry name" value="REPA_OB_2"/>
</dbReference>
<evidence type="ECO:0000259" key="13">
    <source>
        <dbReference type="Pfam" id="PF16900"/>
    </source>
</evidence>
<dbReference type="FunFam" id="2.40.50.140:FF:000064">
    <property type="entry name" value="Replication protein A subunit"/>
    <property type="match status" value="1"/>
</dbReference>
<dbReference type="Gene3D" id="2.40.50.140">
    <property type="entry name" value="Nucleic acid-binding proteins"/>
    <property type="match status" value="3"/>
</dbReference>
<keyword evidence="4 10" id="KW-0479">Metal-binding</keyword>
<keyword evidence="3 10" id="KW-0235">DNA replication</keyword>
<dbReference type="GO" id="GO:0008270">
    <property type="term" value="F:zinc ion binding"/>
    <property type="evidence" value="ECO:0007669"/>
    <property type="project" value="UniProtKB-KW"/>
</dbReference>
<keyword evidence="9 10" id="KW-0539">Nucleus</keyword>
<dbReference type="GO" id="GO:0006260">
    <property type="term" value="P:DNA replication"/>
    <property type="evidence" value="ECO:0007669"/>
    <property type="project" value="UniProtKB-KW"/>
</dbReference>
<comment type="similarity">
    <text evidence="2 10">Belongs to the replication factor A protein 1 family.</text>
</comment>
<comment type="subcellular location">
    <subcellularLocation>
        <location evidence="1 10">Nucleus</location>
    </subcellularLocation>
</comment>
<evidence type="ECO:0000256" key="1">
    <source>
        <dbReference type="ARBA" id="ARBA00004123"/>
    </source>
</evidence>
<dbReference type="GO" id="GO:0006310">
    <property type="term" value="P:DNA recombination"/>
    <property type="evidence" value="ECO:0007669"/>
    <property type="project" value="UniProtKB-KW"/>
</dbReference>
<evidence type="ECO:0000256" key="5">
    <source>
        <dbReference type="ARBA" id="ARBA00022771"/>
    </source>
</evidence>
<dbReference type="CDD" id="cd04476">
    <property type="entry name" value="RPA1_DBD_C"/>
    <property type="match status" value="1"/>
</dbReference>
<name>A0A7S2T0K4_9CHLO</name>